<proteinExistence type="predicted"/>
<keyword evidence="2" id="KW-1185">Reference proteome</keyword>
<accession>A0A2S9JA86</accession>
<gene>
    <name evidence="1" type="ORF">C5750_25040</name>
</gene>
<evidence type="ECO:0000313" key="2">
    <source>
        <dbReference type="Proteomes" id="UP000238563"/>
    </source>
</evidence>
<organism evidence="1 2">
    <name type="scientific">Phyllobacterium myrsinacearum</name>
    <dbReference type="NCBI Taxonomy" id="28101"/>
    <lineage>
        <taxon>Bacteria</taxon>
        <taxon>Pseudomonadati</taxon>
        <taxon>Pseudomonadota</taxon>
        <taxon>Alphaproteobacteria</taxon>
        <taxon>Hyphomicrobiales</taxon>
        <taxon>Phyllobacteriaceae</taxon>
        <taxon>Phyllobacterium</taxon>
    </lineage>
</organism>
<dbReference type="AlphaFoldDB" id="A0A2S9JA86"/>
<name>A0A2S9JA86_9HYPH</name>
<dbReference type="EMBL" id="PVBT01000010">
    <property type="protein sequence ID" value="PRD49690.1"/>
    <property type="molecule type" value="Genomic_DNA"/>
</dbReference>
<dbReference type="Proteomes" id="UP000238563">
    <property type="component" value="Unassembled WGS sequence"/>
</dbReference>
<dbReference type="InterPro" id="IPR045397">
    <property type="entry name" value="TumE-like"/>
</dbReference>
<evidence type="ECO:0000313" key="1">
    <source>
        <dbReference type="EMBL" id="PRD49690.1"/>
    </source>
</evidence>
<comment type="caution">
    <text evidence="1">The sequence shown here is derived from an EMBL/GenBank/DDBJ whole genome shotgun (WGS) entry which is preliminary data.</text>
</comment>
<dbReference type="Pfam" id="PF20126">
    <property type="entry name" value="TumE"/>
    <property type="match status" value="1"/>
</dbReference>
<sequence length="95" mass="11293">MIDNIGAKLIYRHKSIFPEGSIMEMIIWFVPIPVKGSVHPYKYRLFWGRRIVGYDNERGKGDHCHLDGREYPYRFISVETLIADFYSEIDRRIAK</sequence>
<protein>
    <submittedName>
        <fullName evidence="1">Uncharacterized protein</fullName>
    </submittedName>
</protein>
<dbReference type="OrthoDB" id="7451512at2"/>
<reference evidence="1 2" key="1">
    <citation type="submission" date="2018-02" db="EMBL/GenBank/DDBJ databases">
        <title>The draft genome of Phyllobacterium myrsinacearum DSM5892.</title>
        <authorList>
            <person name="Li L."/>
            <person name="Liu L."/>
            <person name="Zhang X."/>
            <person name="Wang T."/>
        </authorList>
    </citation>
    <scope>NUCLEOTIDE SEQUENCE [LARGE SCALE GENOMIC DNA]</scope>
    <source>
        <strain evidence="1 2">DSM 5892</strain>
    </source>
</reference>
<dbReference type="RefSeq" id="WP_105737946.1">
    <property type="nucleotide sequence ID" value="NZ_PVBT01000010.1"/>
</dbReference>